<dbReference type="AlphaFoldDB" id="A0A8J9YAN8"/>
<evidence type="ECO:0000313" key="1">
    <source>
        <dbReference type="EMBL" id="CAH0725409.1"/>
    </source>
</evidence>
<accession>A0A8J9YAN8</accession>
<feature type="non-terminal residue" evidence="1">
    <location>
        <position position="81"/>
    </location>
</feature>
<proteinExistence type="predicted"/>
<dbReference type="EMBL" id="OV170225">
    <property type="protein sequence ID" value="CAH0725409.1"/>
    <property type="molecule type" value="Genomic_DNA"/>
</dbReference>
<organism evidence="1 2">
    <name type="scientific">Brenthis ino</name>
    <name type="common">lesser marbled fritillary</name>
    <dbReference type="NCBI Taxonomy" id="405034"/>
    <lineage>
        <taxon>Eukaryota</taxon>
        <taxon>Metazoa</taxon>
        <taxon>Ecdysozoa</taxon>
        <taxon>Arthropoda</taxon>
        <taxon>Hexapoda</taxon>
        <taxon>Insecta</taxon>
        <taxon>Pterygota</taxon>
        <taxon>Neoptera</taxon>
        <taxon>Endopterygota</taxon>
        <taxon>Lepidoptera</taxon>
        <taxon>Glossata</taxon>
        <taxon>Ditrysia</taxon>
        <taxon>Papilionoidea</taxon>
        <taxon>Nymphalidae</taxon>
        <taxon>Heliconiinae</taxon>
        <taxon>Argynnini</taxon>
        <taxon>Brenthis</taxon>
    </lineage>
</organism>
<keyword evidence="2" id="KW-1185">Reference proteome</keyword>
<protein>
    <submittedName>
        <fullName evidence="1">Uncharacterized protein</fullName>
    </submittedName>
</protein>
<name>A0A8J9YAN8_9NEOP</name>
<dbReference type="OrthoDB" id="424543at2759"/>
<gene>
    <name evidence="1" type="ORF">BINO364_LOCUS10996</name>
</gene>
<dbReference type="Proteomes" id="UP000838878">
    <property type="component" value="Chromosome 5"/>
</dbReference>
<evidence type="ECO:0000313" key="2">
    <source>
        <dbReference type="Proteomes" id="UP000838878"/>
    </source>
</evidence>
<sequence>MKSSMLLLTCEEDEMHMMRRAMVMIDGWRERGRPKKRWIDCVRLNMKEKVEDDEIGVDSVYSSSTDRTLITGDERLIFTDI</sequence>
<reference evidence="1" key="1">
    <citation type="submission" date="2021-12" db="EMBL/GenBank/DDBJ databases">
        <authorList>
            <person name="Martin H S."/>
        </authorList>
    </citation>
    <scope>NUCLEOTIDE SEQUENCE</scope>
</reference>